<dbReference type="Proteomes" id="UP000533598">
    <property type="component" value="Unassembled WGS sequence"/>
</dbReference>
<dbReference type="InterPro" id="IPR042001">
    <property type="entry name" value="Sortase_F"/>
</dbReference>
<sequence length="201" mass="21048">MQMTKSGGGRGLVATVLLATALLVGACGGGEPATPQNPAPQTSTSAAAAAETKLKPTDVRIPKLNAQSSLISTAINPDGSLEVPKADKPMQAAWYRMSPVPGDKGPAIILGHVDGNKQPGIFYKLHELAVGDEVFVKRSDGKEVKFVVTTKEQKPKNEFPTEAVYGDSPDPILRLITCGGAFDKAAHSYQDNVIISAKLVA</sequence>
<dbReference type="Gene3D" id="2.40.260.10">
    <property type="entry name" value="Sortase"/>
    <property type="match status" value="1"/>
</dbReference>
<proteinExistence type="predicted"/>
<dbReference type="InterPro" id="IPR005754">
    <property type="entry name" value="Sortase"/>
</dbReference>
<evidence type="ECO:0000313" key="3">
    <source>
        <dbReference type="EMBL" id="MBB4674592.1"/>
    </source>
</evidence>
<feature type="compositionally biased region" description="Low complexity" evidence="2">
    <location>
        <begin position="39"/>
        <end position="50"/>
    </location>
</feature>
<dbReference type="RefSeq" id="WP_246492454.1">
    <property type="nucleotide sequence ID" value="NZ_BAAAUI010000003.1"/>
</dbReference>
<keyword evidence="4" id="KW-1185">Reference proteome</keyword>
<gene>
    <name evidence="3" type="ORF">HNR67_000710</name>
</gene>
<dbReference type="AlphaFoldDB" id="A0A7W7C4V3"/>
<evidence type="ECO:0000313" key="4">
    <source>
        <dbReference type="Proteomes" id="UP000533598"/>
    </source>
</evidence>
<evidence type="ECO:0000256" key="1">
    <source>
        <dbReference type="ARBA" id="ARBA00022801"/>
    </source>
</evidence>
<protein>
    <submittedName>
        <fullName evidence="3">Sortase (Surface protein transpeptidase)</fullName>
    </submittedName>
</protein>
<dbReference type="CDD" id="cd05829">
    <property type="entry name" value="Sortase_F"/>
    <property type="match status" value="1"/>
</dbReference>
<dbReference type="SUPFAM" id="SSF63817">
    <property type="entry name" value="Sortase"/>
    <property type="match status" value="1"/>
</dbReference>
<dbReference type="PROSITE" id="PS51257">
    <property type="entry name" value="PROKAR_LIPOPROTEIN"/>
    <property type="match status" value="1"/>
</dbReference>
<organism evidence="3 4">
    <name type="scientific">Crossiella cryophila</name>
    <dbReference type="NCBI Taxonomy" id="43355"/>
    <lineage>
        <taxon>Bacteria</taxon>
        <taxon>Bacillati</taxon>
        <taxon>Actinomycetota</taxon>
        <taxon>Actinomycetes</taxon>
        <taxon>Pseudonocardiales</taxon>
        <taxon>Pseudonocardiaceae</taxon>
        <taxon>Crossiella</taxon>
    </lineage>
</organism>
<accession>A0A7W7C4V3</accession>
<reference evidence="3 4" key="1">
    <citation type="submission" date="2020-08" db="EMBL/GenBank/DDBJ databases">
        <title>Sequencing the genomes of 1000 actinobacteria strains.</title>
        <authorList>
            <person name="Klenk H.-P."/>
        </authorList>
    </citation>
    <scope>NUCLEOTIDE SEQUENCE [LARGE SCALE GENOMIC DNA]</scope>
    <source>
        <strain evidence="3 4">DSM 44230</strain>
    </source>
</reference>
<dbReference type="Pfam" id="PF04203">
    <property type="entry name" value="Sortase"/>
    <property type="match status" value="1"/>
</dbReference>
<dbReference type="GO" id="GO:0016787">
    <property type="term" value="F:hydrolase activity"/>
    <property type="evidence" value="ECO:0007669"/>
    <property type="project" value="UniProtKB-KW"/>
</dbReference>
<feature type="region of interest" description="Disordered" evidence="2">
    <location>
        <begin position="32"/>
        <end position="54"/>
    </location>
</feature>
<dbReference type="InterPro" id="IPR023365">
    <property type="entry name" value="Sortase_dom-sf"/>
</dbReference>
<dbReference type="NCBIfam" id="NF033748">
    <property type="entry name" value="class_F_sortase"/>
    <property type="match status" value="1"/>
</dbReference>
<keyword evidence="1" id="KW-0378">Hydrolase</keyword>
<dbReference type="EMBL" id="JACHMH010000001">
    <property type="protein sequence ID" value="MBB4674592.1"/>
    <property type="molecule type" value="Genomic_DNA"/>
</dbReference>
<comment type="caution">
    <text evidence="3">The sequence shown here is derived from an EMBL/GenBank/DDBJ whole genome shotgun (WGS) entry which is preliminary data.</text>
</comment>
<evidence type="ECO:0000256" key="2">
    <source>
        <dbReference type="SAM" id="MobiDB-lite"/>
    </source>
</evidence>
<name>A0A7W7C4V3_9PSEU</name>